<dbReference type="GeneID" id="94583036"/>
<reference evidence="2 3" key="1">
    <citation type="journal article" date="2016" name="PLoS ONE">
        <title>Sequence Assembly of Yarrowia lipolytica Strain W29/CLIB89 Shows Transposable Element Diversity.</title>
        <authorList>
            <person name="Magnan C."/>
            <person name="Yu J."/>
            <person name="Chang I."/>
            <person name="Jahn E."/>
            <person name="Kanomata Y."/>
            <person name="Wu J."/>
            <person name="Zeller M."/>
            <person name="Oakes M."/>
            <person name="Baldi P."/>
            <person name="Sandmeyer S."/>
        </authorList>
    </citation>
    <scope>NUCLEOTIDE SEQUENCE [LARGE SCALE GENOMIC DNA]</scope>
    <source>
        <strain evidence="3">CLIB89(W29)</strain>
    </source>
</reference>
<protein>
    <submittedName>
        <fullName evidence="2">Uncharacterized protein</fullName>
    </submittedName>
</protein>
<evidence type="ECO:0000313" key="3">
    <source>
        <dbReference type="Proteomes" id="UP000182444"/>
    </source>
</evidence>
<feature type="region of interest" description="Disordered" evidence="1">
    <location>
        <begin position="58"/>
        <end position="78"/>
    </location>
</feature>
<feature type="compositionally biased region" description="Polar residues" evidence="1">
    <location>
        <begin position="58"/>
        <end position="67"/>
    </location>
</feature>
<sequence length="78" mass="8994">MVSLFRSLQLTCPILPSVETMNGCYSPKLYSIRQNFKIRNTTQDHELHLICTTPRHNQVASTSMSTKTRQRRDKIGTL</sequence>
<accession>A0A1D8NBA7</accession>
<proteinExistence type="predicted"/>
<evidence type="ECO:0000256" key="1">
    <source>
        <dbReference type="SAM" id="MobiDB-lite"/>
    </source>
</evidence>
<gene>
    <name evidence="2" type="ORF">YALI1_C21272g</name>
</gene>
<evidence type="ECO:0000313" key="2">
    <source>
        <dbReference type="EMBL" id="AOW02903.1"/>
    </source>
</evidence>
<dbReference type="AlphaFoldDB" id="A0A1D8NBA7"/>
<dbReference type="RefSeq" id="XP_068138507.1">
    <property type="nucleotide sequence ID" value="XM_068282406.1"/>
</dbReference>
<organism evidence="2 3">
    <name type="scientific">Yarrowia lipolytica</name>
    <name type="common">Candida lipolytica</name>
    <dbReference type="NCBI Taxonomy" id="4952"/>
    <lineage>
        <taxon>Eukaryota</taxon>
        <taxon>Fungi</taxon>
        <taxon>Dikarya</taxon>
        <taxon>Ascomycota</taxon>
        <taxon>Saccharomycotina</taxon>
        <taxon>Dipodascomycetes</taxon>
        <taxon>Dipodascales</taxon>
        <taxon>Dipodascales incertae sedis</taxon>
        <taxon>Yarrowia</taxon>
    </lineage>
</organism>
<dbReference type="Proteomes" id="UP000182444">
    <property type="component" value="Chromosome 1C"/>
</dbReference>
<dbReference type="VEuPathDB" id="FungiDB:YALI1_C21272g"/>
<dbReference type="EMBL" id="CP017555">
    <property type="protein sequence ID" value="AOW02903.1"/>
    <property type="molecule type" value="Genomic_DNA"/>
</dbReference>
<name>A0A1D8NBA7_YARLL</name>